<dbReference type="InterPro" id="IPR027417">
    <property type="entry name" value="P-loop_NTPase"/>
</dbReference>
<dbReference type="EC" id="3.6.4.13" evidence="1"/>
<dbReference type="PROSITE" id="PS51194">
    <property type="entry name" value="HELICASE_CTER"/>
    <property type="match status" value="2"/>
</dbReference>
<feature type="compositionally biased region" description="Basic and acidic residues" evidence="10">
    <location>
        <begin position="477"/>
        <end position="493"/>
    </location>
</feature>
<name>A0A182JF92_ANOAO</name>
<evidence type="ECO:0000256" key="7">
    <source>
        <dbReference type="ARBA" id="ARBA00023187"/>
    </source>
</evidence>
<dbReference type="FunFam" id="1.20.120.1080:FF:000003">
    <property type="entry name" value="Pre-mRNA-splicing factor ATP-dependent RNA helicase PRP43"/>
    <property type="match status" value="1"/>
</dbReference>
<dbReference type="CDD" id="cd18791">
    <property type="entry name" value="SF2_C_RHA"/>
    <property type="match status" value="1"/>
</dbReference>
<evidence type="ECO:0000256" key="1">
    <source>
        <dbReference type="ARBA" id="ARBA00012552"/>
    </source>
</evidence>
<protein>
    <recommendedName>
        <fullName evidence="1">RNA helicase</fullName>
        <ecNumber evidence="1">3.6.4.13</ecNumber>
    </recommendedName>
</protein>
<dbReference type="VEuPathDB" id="VectorBase:AATE016979"/>
<comment type="catalytic activity">
    <reaction evidence="9">
        <text>ATP + H2O = ADP + phosphate + H(+)</text>
        <dbReference type="Rhea" id="RHEA:13065"/>
        <dbReference type="ChEBI" id="CHEBI:15377"/>
        <dbReference type="ChEBI" id="CHEBI:15378"/>
        <dbReference type="ChEBI" id="CHEBI:30616"/>
        <dbReference type="ChEBI" id="CHEBI:43474"/>
        <dbReference type="ChEBI" id="CHEBI:456216"/>
        <dbReference type="EC" id="3.6.4.13"/>
    </reaction>
</comment>
<dbReference type="FunFam" id="3.40.50.300:FF:006066">
    <property type="entry name" value="Predicted protein"/>
    <property type="match status" value="1"/>
</dbReference>
<dbReference type="Pfam" id="PF21010">
    <property type="entry name" value="HA2_C"/>
    <property type="match status" value="1"/>
</dbReference>
<dbReference type="InterPro" id="IPR014001">
    <property type="entry name" value="Helicase_ATP-bd"/>
</dbReference>
<keyword evidence="4" id="KW-0378">Hydrolase</keyword>
<evidence type="ECO:0000256" key="2">
    <source>
        <dbReference type="ARBA" id="ARBA00022664"/>
    </source>
</evidence>
<dbReference type="GO" id="GO:0005524">
    <property type="term" value="F:ATP binding"/>
    <property type="evidence" value="ECO:0007669"/>
    <property type="project" value="UniProtKB-KW"/>
</dbReference>
<dbReference type="SUPFAM" id="SSF52540">
    <property type="entry name" value="P-loop containing nucleoside triphosphate hydrolases"/>
    <property type="match status" value="3"/>
</dbReference>
<comment type="similarity">
    <text evidence="8">Belongs to the DEAD box helicase family. DEAH subfamily. DDX15/PRP43 sub-subfamily.</text>
</comment>
<dbReference type="GO" id="GO:0003724">
    <property type="term" value="F:RNA helicase activity"/>
    <property type="evidence" value="ECO:0007669"/>
    <property type="project" value="UniProtKB-EC"/>
</dbReference>
<dbReference type="GO" id="GO:0006397">
    <property type="term" value="P:mRNA processing"/>
    <property type="evidence" value="ECO:0007669"/>
    <property type="project" value="UniProtKB-KW"/>
</dbReference>
<evidence type="ECO:0000256" key="9">
    <source>
        <dbReference type="ARBA" id="ARBA00047984"/>
    </source>
</evidence>
<dbReference type="Pfam" id="PF04408">
    <property type="entry name" value="WHD_HA2"/>
    <property type="match status" value="1"/>
</dbReference>
<feature type="compositionally biased region" description="Low complexity" evidence="10">
    <location>
        <begin position="494"/>
        <end position="526"/>
    </location>
</feature>
<dbReference type="InterPro" id="IPR007502">
    <property type="entry name" value="Helicase-assoc_dom"/>
</dbReference>
<dbReference type="GO" id="GO:0016787">
    <property type="term" value="F:hydrolase activity"/>
    <property type="evidence" value="ECO:0007669"/>
    <property type="project" value="UniProtKB-KW"/>
</dbReference>
<dbReference type="GO" id="GO:0003723">
    <property type="term" value="F:RNA binding"/>
    <property type="evidence" value="ECO:0007669"/>
    <property type="project" value="TreeGrafter"/>
</dbReference>
<keyword evidence="3" id="KW-0547">Nucleotide-binding</keyword>
<dbReference type="CDD" id="cd17973">
    <property type="entry name" value="DEXHc_DHX15"/>
    <property type="match status" value="1"/>
</dbReference>
<dbReference type="InterPro" id="IPR044756">
    <property type="entry name" value="DHX15_DEXHc"/>
</dbReference>
<dbReference type="Gene3D" id="3.40.50.300">
    <property type="entry name" value="P-loop containing nucleotide triphosphate hydrolases"/>
    <property type="match status" value="4"/>
</dbReference>
<evidence type="ECO:0000256" key="8">
    <source>
        <dbReference type="ARBA" id="ARBA00024333"/>
    </source>
</evidence>
<dbReference type="InterPro" id="IPR001650">
    <property type="entry name" value="Helicase_C-like"/>
</dbReference>
<dbReference type="CDD" id="cd18787">
    <property type="entry name" value="SF2_C_DEAD"/>
    <property type="match status" value="1"/>
</dbReference>
<dbReference type="GO" id="GO:0005681">
    <property type="term" value="C:spliceosomal complex"/>
    <property type="evidence" value="ECO:0007669"/>
    <property type="project" value="TreeGrafter"/>
</dbReference>
<evidence type="ECO:0000256" key="5">
    <source>
        <dbReference type="ARBA" id="ARBA00022806"/>
    </source>
</evidence>
<dbReference type="EnsemblMetazoa" id="AATE016979-RA">
    <property type="protein sequence ID" value="AATE016979-PA.1"/>
    <property type="gene ID" value="AATE016979"/>
</dbReference>
<evidence type="ECO:0000313" key="11">
    <source>
        <dbReference type="EnsemblMetazoa" id="AATE016979-PA.1"/>
    </source>
</evidence>
<dbReference type="GO" id="GO:0008380">
    <property type="term" value="P:RNA splicing"/>
    <property type="evidence" value="ECO:0007669"/>
    <property type="project" value="UniProtKB-KW"/>
</dbReference>
<evidence type="ECO:0000256" key="6">
    <source>
        <dbReference type="ARBA" id="ARBA00022840"/>
    </source>
</evidence>
<dbReference type="Pfam" id="PF00270">
    <property type="entry name" value="DEAD"/>
    <property type="match status" value="2"/>
</dbReference>
<dbReference type="PROSITE" id="PS51192">
    <property type="entry name" value="HELICASE_ATP_BIND_1"/>
    <property type="match status" value="2"/>
</dbReference>
<keyword evidence="5" id="KW-0347">Helicase</keyword>
<dbReference type="Gene3D" id="1.20.120.1080">
    <property type="match status" value="1"/>
</dbReference>
<evidence type="ECO:0000256" key="10">
    <source>
        <dbReference type="SAM" id="MobiDB-lite"/>
    </source>
</evidence>
<dbReference type="SMART" id="SM00487">
    <property type="entry name" value="DEXDc"/>
    <property type="match status" value="2"/>
</dbReference>
<evidence type="ECO:0000256" key="4">
    <source>
        <dbReference type="ARBA" id="ARBA00022801"/>
    </source>
</evidence>
<dbReference type="FunFam" id="3.40.50.300:FF:000324">
    <property type="entry name" value="pre-mRNA-splicing factor ATP-dependent RNA helicase DHX15"/>
    <property type="match status" value="1"/>
</dbReference>
<proteinExistence type="inferred from homology"/>
<sequence>METPQPTLNFHELELDERLLKASSSGIARLGWISPTLVQEKAIPFLLEGKDVLIRARTGSGKTAAFAIPIIQNVLSRKGEDAVRETSVIVMAPSQDLCHQITTVFQGLISSCSSLVRVMDLSTKEDRSTHRHLLAEHPDIVVSTPGKLRTALAEGTLNVRESLRCVTIDEADLMFSFGFEKDLREVLKNFPPVHQSVLCSATLEEDVVTLKQLILHNPVVLKLEEPDLAIGSQLTHYQIEAEELDKAAILYTVLKLKLIQGKCIIFVKSVERCYRLKLFLEQFNIRSCVLNSELPIKIRCHAVSQFNQGLYNTIIASDELITVNPTMSKKKNAKKLSTKQLLQPSESESSVSRGIDFQCVSCVVNFDFPSDINSYIHRAGRTARGKNSGSVLSLVSVEELERKQQVEEFLQGLANDETFTIKYSFFEENPRELQALRHDRNLHTVHVQEHLGDVPEYLVPAALKSIVTVKNSKSSKKQYDPEAKHKKREEKAAAEGSAGASSSKQDSGGMSSAGSSGSSKFLAAAGGDSSGKNPLNGIAYSQNYHNLYKKRITLPVFEYKTDFMRLLSEHQCIVLVGETGSGKTTQIPQWCVEYALQTSSKGVACTQPRRVAAMSVAQRVSEEMDVVLGQEVGYSIRFEDCSSPRTVLKYMTDGMLLREGMSDPMLEAYQVILLDEAHERTLATDLLMGVLKEVIRQRKDLKLVVMSATLDAGKFQQYFDNAPLMNVPGRTHPVEIFYTPEPERDYLEAAIRTVIQIHMCEEIEGDILMFLTGQEEIEEACKRVKREIDNLGPDVGELKCIPLYSTLPPPMQQKIFEAAPPKRANGAIGRKVVISTNIAETSLTIDGVVFVIDPGFSKQKVYNPRIRVESLLVSPISKASAQQRAGRAGRTRPGKCFRLYTEKAYKTEMQDNTYPEILRSNLGTVVLQLKKLGIDDLVHFDFMDPPAPETLMRALELLNYLAALDDDGNLTDLGAVMAEFPLDPQLAKMLIASCQHNCSNEILSITAMLSVPQCFMRPQEMKKAADDAKMRFAHVDGDHLTLLNVYHAFKQSNEDQSWCYDNFINYRSLKSADNVRQQLARIMDRFQLQRTSTEFTSREYYFNIRKALVQGFFMQVAHLERTKHYQTIKDNQVVQLHPSTCLDHKPEWVIYNEFVLTTKNYIRTVTDVKPEWLLQIAPQYYDMNNFPLCEAKRQLELILARMDSKQFQQGF</sequence>
<dbReference type="PANTHER" id="PTHR18934:SF109">
    <property type="entry name" value="ATP-DEPENDENT RNA HELICASE DHX15 HOMOLOG"/>
    <property type="match status" value="1"/>
</dbReference>
<dbReference type="SMART" id="SM00847">
    <property type="entry name" value="HA2"/>
    <property type="match status" value="1"/>
</dbReference>
<dbReference type="InterPro" id="IPR011709">
    <property type="entry name" value="DEAD-box_helicase_OB_fold"/>
</dbReference>
<dbReference type="CDD" id="cd17961">
    <property type="entry name" value="DEADc_DDX56"/>
    <property type="match status" value="1"/>
</dbReference>
<dbReference type="Pfam" id="PF07717">
    <property type="entry name" value="OB_NTP_bind"/>
    <property type="match status" value="1"/>
</dbReference>
<dbReference type="InterPro" id="IPR011545">
    <property type="entry name" value="DEAD/DEAH_box_helicase_dom"/>
</dbReference>
<accession>A0A182JF92</accession>
<dbReference type="InterPro" id="IPR048333">
    <property type="entry name" value="HA2_WH"/>
</dbReference>
<keyword evidence="2" id="KW-0507">mRNA processing</keyword>
<evidence type="ECO:0000256" key="3">
    <source>
        <dbReference type="ARBA" id="ARBA00022741"/>
    </source>
</evidence>
<dbReference type="AlphaFoldDB" id="A0A182JF92"/>
<dbReference type="PANTHER" id="PTHR18934">
    <property type="entry name" value="ATP-DEPENDENT RNA HELICASE"/>
    <property type="match status" value="1"/>
</dbReference>
<keyword evidence="6" id="KW-0067">ATP-binding</keyword>
<dbReference type="Pfam" id="PF00271">
    <property type="entry name" value="Helicase_C"/>
    <property type="match status" value="2"/>
</dbReference>
<dbReference type="STRING" id="41427.A0A182JF92"/>
<organism evidence="11">
    <name type="scientific">Anopheles atroparvus</name>
    <name type="common">European mosquito</name>
    <dbReference type="NCBI Taxonomy" id="41427"/>
    <lineage>
        <taxon>Eukaryota</taxon>
        <taxon>Metazoa</taxon>
        <taxon>Ecdysozoa</taxon>
        <taxon>Arthropoda</taxon>
        <taxon>Hexapoda</taxon>
        <taxon>Insecta</taxon>
        <taxon>Pterygota</taxon>
        <taxon>Neoptera</taxon>
        <taxon>Endopterygota</taxon>
        <taxon>Diptera</taxon>
        <taxon>Nematocera</taxon>
        <taxon>Culicoidea</taxon>
        <taxon>Culicidae</taxon>
        <taxon>Anophelinae</taxon>
        <taxon>Anopheles</taxon>
    </lineage>
</organism>
<keyword evidence="7" id="KW-0508">mRNA splicing</keyword>
<dbReference type="SMART" id="SM00490">
    <property type="entry name" value="HELICc"/>
    <property type="match status" value="2"/>
</dbReference>
<feature type="region of interest" description="Disordered" evidence="10">
    <location>
        <begin position="473"/>
        <end position="526"/>
    </location>
</feature>
<reference evidence="11" key="1">
    <citation type="submission" date="2022-08" db="UniProtKB">
        <authorList>
            <consortium name="EnsemblMetazoa"/>
        </authorList>
    </citation>
    <scope>IDENTIFICATION</scope>
    <source>
        <strain evidence="11">EBRO</strain>
    </source>
</reference>